<dbReference type="EMBL" id="WFKK01000025">
    <property type="protein sequence ID" value="KAB7888425.1"/>
    <property type="molecule type" value="Genomic_DNA"/>
</dbReference>
<gene>
    <name evidence="2" type="ORF">GBG18_11660</name>
    <name evidence="1" type="ORF">GBG19_09310</name>
</gene>
<sequence>MKQIIALILITFTITNCFAYEFKLNKKDLEYINNSDKKSFIENRLGKYQTLKDKVKDYELIRKLSHVNSFMNKIFSKHDIDSKSSIDHWATPKEFLLQGHGDCEDYAISKYFTLLELDIPKEKLYFGVVKVKGSNTAHMVLLYLENKNATPLVLDNLSFRVIPLTKRKKLIPKFAFNEIDSYKFTNERFTKKVNVNWGKEDKWNKLLKRVYKDKE</sequence>
<dbReference type="InterPro" id="IPR010319">
    <property type="entry name" value="Transglutaminase-like_Cys_pept"/>
</dbReference>
<dbReference type="Gene3D" id="3.10.620.30">
    <property type="match status" value="1"/>
</dbReference>
<evidence type="ECO:0000313" key="1">
    <source>
        <dbReference type="EMBL" id="KAB7888425.1"/>
    </source>
</evidence>
<dbReference type="RefSeq" id="WP_152191277.1">
    <property type="nucleotide sequence ID" value="NZ_WFKI01000004.1"/>
</dbReference>
<dbReference type="Pfam" id="PF06035">
    <property type="entry name" value="Peptidase_C93"/>
    <property type="match status" value="1"/>
</dbReference>
<proteinExistence type="predicted"/>
<evidence type="ECO:0000313" key="3">
    <source>
        <dbReference type="Proteomes" id="UP000461010"/>
    </source>
</evidence>
<accession>A0A6L4WS41</accession>
<dbReference type="PANTHER" id="PTHR39327">
    <property type="match status" value="1"/>
</dbReference>
<reference evidence="3 4" key="1">
    <citation type="submission" date="2019-10" db="EMBL/GenBank/DDBJ databases">
        <title>Poseidonibacter ostreae sp. nov., isolated from the gut of the Ostrea denselamellosa.</title>
        <authorList>
            <person name="Choi A."/>
        </authorList>
    </citation>
    <scope>NUCLEOTIDE SEQUENCE [LARGE SCALE GENOMIC DNA]</scope>
    <source>
        <strain evidence="1 4">SJOD-M-33</strain>
        <strain evidence="2 3">SJOD-M-5</strain>
    </source>
</reference>
<evidence type="ECO:0000313" key="2">
    <source>
        <dbReference type="EMBL" id="KAB7889118.1"/>
    </source>
</evidence>
<evidence type="ECO:0000313" key="4">
    <source>
        <dbReference type="Proteomes" id="UP000472839"/>
    </source>
</evidence>
<organism evidence="1 4">
    <name type="scientific">Poseidonibacter ostreae</name>
    <dbReference type="NCBI Taxonomy" id="2654171"/>
    <lineage>
        <taxon>Bacteria</taxon>
        <taxon>Pseudomonadati</taxon>
        <taxon>Campylobacterota</taxon>
        <taxon>Epsilonproteobacteria</taxon>
        <taxon>Campylobacterales</taxon>
        <taxon>Arcobacteraceae</taxon>
        <taxon>Poseidonibacter</taxon>
    </lineage>
</organism>
<name>A0A6L4WS41_9BACT</name>
<evidence type="ECO:0008006" key="5">
    <source>
        <dbReference type="Google" id="ProtNLM"/>
    </source>
</evidence>
<keyword evidence="3" id="KW-1185">Reference proteome</keyword>
<dbReference type="AlphaFoldDB" id="A0A6L4WS41"/>
<dbReference type="Proteomes" id="UP000472839">
    <property type="component" value="Unassembled WGS sequence"/>
</dbReference>
<dbReference type="Proteomes" id="UP000461010">
    <property type="component" value="Unassembled WGS sequence"/>
</dbReference>
<dbReference type="PANTHER" id="PTHR39327:SF1">
    <property type="entry name" value="BLR5470 PROTEIN"/>
    <property type="match status" value="1"/>
</dbReference>
<comment type="caution">
    <text evidence="1">The sequence shown here is derived from an EMBL/GenBank/DDBJ whole genome shotgun (WGS) entry which is preliminary data.</text>
</comment>
<protein>
    <recommendedName>
        <fullName evidence="5">Transglutaminase</fullName>
    </recommendedName>
</protein>
<dbReference type="EMBL" id="WFKJ01000040">
    <property type="protein sequence ID" value="KAB7889118.1"/>
    <property type="molecule type" value="Genomic_DNA"/>
</dbReference>